<dbReference type="Gene3D" id="3.30.60.30">
    <property type="match status" value="1"/>
</dbReference>
<protein>
    <submittedName>
        <fullName evidence="4">Uncharacterized protein Kaz1-ORFB</fullName>
    </submittedName>
</protein>
<dbReference type="PANTHER" id="PTHR21179">
    <property type="entry name" value="SERINE-TYPE ENDOPEPTIDASE INHIBITOR"/>
    <property type="match status" value="1"/>
</dbReference>
<dbReference type="CDD" id="cd00104">
    <property type="entry name" value="KAZAL_FS"/>
    <property type="match status" value="1"/>
</dbReference>
<dbReference type="InterPro" id="IPR039932">
    <property type="entry name" value="Spink4-like"/>
</dbReference>
<evidence type="ECO:0000313" key="4">
    <source>
        <dbReference type="RefSeq" id="XP_017028773.1"/>
    </source>
</evidence>
<dbReference type="Pfam" id="PF00050">
    <property type="entry name" value="Kazal_1"/>
    <property type="match status" value="1"/>
</dbReference>
<dbReference type="PROSITE" id="PS51465">
    <property type="entry name" value="KAZAL_2"/>
    <property type="match status" value="1"/>
</dbReference>
<evidence type="ECO:0000259" key="2">
    <source>
        <dbReference type="PROSITE" id="PS51465"/>
    </source>
</evidence>
<dbReference type="PANTHER" id="PTHR21179:SF1">
    <property type="entry name" value="KAZ1-TYPE SERINE PROTEASE INHIBITOR-LIKE PROTEIN TYPE EPSILON-RELATED"/>
    <property type="match status" value="1"/>
</dbReference>
<name>A0A6P4J2P9_DROKI</name>
<organism evidence="3 4">
    <name type="scientific">Drosophila kikkawai</name>
    <name type="common">Fruit fly</name>
    <dbReference type="NCBI Taxonomy" id="30033"/>
    <lineage>
        <taxon>Eukaryota</taxon>
        <taxon>Metazoa</taxon>
        <taxon>Ecdysozoa</taxon>
        <taxon>Arthropoda</taxon>
        <taxon>Hexapoda</taxon>
        <taxon>Insecta</taxon>
        <taxon>Pterygota</taxon>
        <taxon>Neoptera</taxon>
        <taxon>Endopterygota</taxon>
        <taxon>Diptera</taxon>
        <taxon>Brachycera</taxon>
        <taxon>Muscomorpha</taxon>
        <taxon>Ephydroidea</taxon>
        <taxon>Drosophilidae</taxon>
        <taxon>Drosophila</taxon>
        <taxon>Sophophora</taxon>
    </lineage>
</organism>
<dbReference type="InterPro" id="IPR002350">
    <property type="entry name" value="Kazal_dom"/>
</dbReference>
<keyword evidence="1" id="KW-0732">Signal</keyword>
<dbReference type="SUPFAM" id="SSF100895">
    <property type="entry name" value="Kazal-type serine protease inhibitors"/>
    <property type="match status" value="1"/>
</dbReference>
<proteinExistence type="predicted"/>
<dbReference type="Proteomes" id="UP001652661">
    <property type="component" value="Chromosome 3L"/>
</dbReference>
<dbReference type="InterPro" id="IPR036058">
    <property type="entry name" value="Kazal_dom_sf"/>
</dbReference>
<dbReference type="OrthoDB" id="6513408at2759"/>
<keyword evidence="3" id="KW-1185">Reference proteome</keyword>
<feature type="domain" description="Kazal-like" evidence="2">
    <location>
        <begin position="69"/>
        <end position="122"/>
    </location>
</feature>
<dbReference type="RefSeq" id="XP_017028773.1">
    <property type="nucleotide sequence ID" value="XM_017173284.3"/>
</dbReference>
<feature type="signal peptide" evidence="1">
    <location>
        <begin position="1"/>
        <end position="19"/>
    </location>
</feature>
<reference evidence="4" key="1">
    <citation type="submission" date="2025-08" db="UniProtKB">
        <authorList>
            <consortium name="RefSeq"/>
        </authorList>
    </citation>
    <scope>IDENTIFICATION</scope>
    <source>
        <strain evidence="4">14028-0561.14</strain>
        <tissue evidence="4">Whole fly</tissue>
    </source>
</reference>
<sequence>MDCFGIFALAFLLLGVVQGYPQLGSQEERRPWLVGQQQQNPWLRPQIPQVPDASSTITTTTASTPANQEPRYLACLQTCPITSEYNPICGSDNNNYYNLNRFNCAVGCGLDIQRVHQGICRT</sequence>
<evidence type="ECO:0000256" key="1">
    <source>
        <dbReference type="SAM" id="SignalP"/>
    </source>
</evidence>
<dbReference type="AlphaFoldDB" id="A0A6P4J2P9"/>
<feature type="chain" id="PRO_5028206336" evidence="1">
    <location>
        <begin position="20"/>
        <end position="122"/>
    </location>
</feature>
<evidence type="ECO:0000313" key="3">
    <source>
        <dbReference type="Proteomes" id="UP001652661"/>
    </source>
</evidence>
<gene>
    <name evidence="4" type="primary">Kaz1-ORFB</name>
</gene>
<dbReference type="GO" id="GO:0004867">
    <property type="term" value="F:serine-type endopeptidase inhibitor activity"/>
    <property type="evidence" value="ECO:0007669"/>
    <property type="project" value="InterPro"/>
</dbReference>
<accession>A0A6P4J2P9</accession>